<comment type="caution">
    <text evidence="1">The sequence shown here is derived from an EMBL/GenBank/DDBJ whole genome shotgun (WGS) entry which is preliminary data.</text>
</comment>
<accession>A0A3P3WAU2</accession>
<organism evidence="1 2">
    <name type="scientific">Flavobacterium macacae</name>
    <dbReference type="NCBI Taxonomy" id="2488993"/>
    <lineage>
        <taxon>Bacteria</taxon>
        <taxon>Pseudomonadati</taxon>
        <taxon>Bacteroidota</taxon>
        <taxon>Flavobacteriia</taxon>
        <taxon>Flavobacteriales</taxon>
        <taxon>Flavobacteriaceae</taxon>
        <taxon>Flavobacterium</taxon>
    </lineage>
</organism>
<gene>
    <name evidence="1" type="ORF">EG849_09150</name>
</gene>
<sequence>MKNNFILICFLVFQISFAQEKKLHGKILADGNLAEGINVVNLVNETSTLTDSKGEFQILAKEDDLLVFSSMNYEYKRKLISAENMESGSFSVEMIPKVNEIEVITIENYQNINAVSLGILQKPIKQLTPAERRLYTAGDFKPIHLLSILGGSLPLDPLINAINGRTKRLKKEIGIEKREHYLNELQLMFPDEYFTETLKIPSQYSKGFQLMAIEDEEFITMLKSGNRTLSSIRLIQLSEIYKDLQVNEK</sequence>
<dbReference type="OrthoDB" id="1427655at2"/>
<proteinExistence type="predicted"/>
<dbReference type="EMBL" id="RQVR01000009">
    <property type="protein sequence ID" value="RRJ91096.1"/>
    <property type="molecule type" value="Genomic_DNA"/>
</dbReference>
<protein>
    <recommendedName>
        <fullName evidence="3">Carboxypeptidase-like regulatory domain-containing protein</fullName>
    </recommendedName>
</protein>
<evidence type="ECO:0000313" key="2">
    <source>
        <dbReference type="Proteomes" id="UP000271937"/>
    </source>
</evidence>
<name>A0A3P3WAU2_9FLAO</name>
<evidence type="ECO:0008006" key="3">
    <source>
        <dbReference type="Google" id="ProtNLM"/>
    </source>
</evidence>
<reference evidence="1 2" key="1">
    <citation type="submission" date="2018-11" db="EMBL/GenBank/DDBJ databases">
        <title>Flavobacterium sp. nov., YIM 102600 draft genome.</title>
        <authorList>
            <person name="Li G."/>
            <person name="Jiang Y."/>
        </authorList>
    </citation>
    <scope>NUCLEOTIDE SEQUENCE [LARGE SCALE GENOMIC DNA]</scope>
    <source>
        <strain evidence="1 2">YIM 102600</strain>
    </source>
</reference>
<dbReference type="AlphaFoldDB" id="A0A3P3WAU2"/>
<keyword evidence="2" id="KW-1185">Reference proteome</keyword>
<evidence type="ECO:0000313" key="1">
    <source>
        <dbReference type="EMBL" id="RRJ91096.1"/>
    </source>
</evidence>
<dbReference type="Proteomes" id="UP000271937">
    <property type="component" value="Unassembled WGS sequence"/>
</dbReference>
<dbReference type="RefSeq" id="WP_125012779.1">
    <property type="nucleotide sequence ID" value="NZ_RQVR01000009.1"/>
</dbReference>